<reference evidence="3" key="1">
    <citation type="submission" date="2021-01" db="EMBL/GenBank/DDBJ databases">
        <authorList>
            <consortium name="Genoscope - CEA"/>
            <person name="William W."/>
        </authorList>
    </citation>
    <scope>NUCLEOTIDE SEQUENCE</scope>
</reference>
<dbReference type="OMA" id="SEKDLYC"/>
<comment type="caution">
    <text evidence="3">The sequence shown here is derived from an EMBL/GenBank/DDBJ whole genome shotgun (WGS) entry which is preliminary data.</text>
</comment>
<keyword evidence="4" id="KW-1185">Reference proteome</keyword>
<evidence type="ECO:0000313" key="4">
    <source>
        <dbReference type="Proteomes" id="UP000688137"/>
    </source>
</evidence>
<protein>
    <submittedName>
        <fullName evidence="3">Uncharacterized protein</fullName>
    </submittedName>
</protein>
<feature type="coiled-coil region" evidence="1">
    <location>
        <begin position="93"/>
        <end position="120"/>
    </location>
</feature>
<name>A0A8S1KTH3_PARPR</name>
<evidence type="ECO:0000313" key="2">
    <source>
        <dbReference type="EMBL" id="CAD8055994.1"/>
    </source>
</evidence>
<evidence type="ECO:0000313" key="3">
    <source>
        <dbReference type="EMBL" id="CAD8055996.1"/>
    </source>
</evidence>
<accession>A0A8S1KTH3</accession>
<dbReference type="Proteomes" id="UP000688137">
    <property type="component" value="Unassembled WGS sequence"/>
</dbReference>
<dbReference type="AlphaFoldDB" id="A0A8S1KTH3"/>
<dbReference type="EMBL" id="CAJJDM010000022">
    <property type="protein sequence ID" value="CAD8055996.1"/>
    <property type="molecule type" value="Genomic_DNA"/>
</dbReference>
<evidence type="ECO:0000256" key="1">
    <source>
        <dbReference type="SAM" id="Coils"/>
    </source>
</evidence>
<proteinExistence type="predicted"/>
<keyword evidence="1" id="KW-0175">Coiled coil</keyword>
<organism evidence="3 4">
    <name type="scientific">Paramecium primaurelia</name>
    <dbReference type="NCBI Taxonomy" id="5886"/>
    <lineage>
        <taxon>Eukaryota</taxon>
        <taxon>Sar</taxon>
        <taxon>Alveolata</taxon>
        <taxon>Ciliophora</taxon>
        <taxon>Intramacronucleata</taxon>
        <taxon>Oligohymenophorea</taxon>
        <taxon>Peniculida</taxon>
        <taxon>Parameciidae</taxon>
        <taxon>Paramecium</taxon>
    </lineage>
</organism>
<dbReference type="EMBL" id="CAJJDM010000022">
    <property type="protein sequence ID" value="CAD8055994.1"/>
    <property type="molecule type" value="Genomic_DNA"/>
</dbReference>
<gene>
    <name evidence="2" type="ORF">PPRIM_AZ9-3.1.T0240088</name>
    <name evidence="3" type="ORF">PPRIM_AZ9-3.1.T0240089</name>
</gene>
<sequence length="132" mass="15789">MICLSERQLQKITIHSNRPFIQLPLISKSNETLRLNNKAMLSERNKNQTTNQSSEKDVYCLKLPKIHQKTPEKIDTHYKLTHSQVQSQKILQNDQSFDNLKKYNKQIKDIQQRHNRFLNKIEELYMITKQPQ</sequence>